<dbReference type="Proteomes" id="UP001163387">
    <property type="component" value="Chromosome"/>
</dbReference>
<protein>
    <submittedName>
        <fullName evidence="2">Uncharacterized protein</fullName>
    </submittedName>
</protein>
<keyword evidence="1" id="KW-0812">Transmembrane</keyword>
<evidence type="ECO:0000313" key="3">
    <source>
        <dbReference type="Proteomes" id="UP001163387"/>
    </source>
</evidence>
<evidence type="ECO:0000313" key="2">
    <source>
        <dbReference type="EMBL" id="BDT02830.1"/>
    </source>
</evidence>
<name>A0ABM8BSL9_9MOLU</name>
<keyword evidence="1" id="KW-0472">Membrane</keyword>
<organism evidence="2 3">
    <name type="scientific">Spiroplasma ixodetis</name>
    <dbReference type="NCBI Taxonomy" id="2141"/>
    <lineage>
        <taxon>Bacteria</taxon>
        <taxon>Bacillati</taxon>
        <taxon>Mycoplasmatota</taxon>
        <taxon>Mollicutes</taxon>
        <taxon>Entomoplasmatales</taxon>
        <taxon>Spiroplasmataceae</taxon>
        <taxon>Spiroplasma</taxon>
    </lineage>
</organism>
<feature type="transmembrane region" description="Helical" evidence="1">
    <location>
        <begin position="16"/>
        <end position="42"/>
    </location>
</feature>
<reference evidence="2 3" key="1">
    <citation type="journal article" date="2022" name="Front. Microbiol.">
        <title>Male-killing mechanisms vary between Spiroplasma species.</title>
        <authorList>
            <person name="Arai H."/>
            <person name="Inoue M."/>
            <person name="Kageyama D."/>
        </authorList>
    </citation>
    <scope>NUCLEOTIDE SEQUENCE [LARGE SCALE GENOMIC DNA]</scope>
    <source>
        <strain evidence="3">sHm</strain>
    </source>
</reference>
<evidence type="ECO:0000256" key="1">
    <source>
        <dbReference type="SAM" id="Phobius"/>
    </source>
</evidence>
<proteinExistence type="predicted"/>
<keyword evidence="1" id="KW-1133">Transmembrane helix</keyword>
<dbReference type="RefSeq" id="WP_281749041.1">
    <property type="nucleotide sequence ID" value="NZ_AP026933.1"/>
</dbReference>
<keyword evidence="3" id="KW-1185">Reference proteome</keyword>
<sequence length="55" mass="6265">MEKKLLTYPHDISKKLLIILGISKIAIGLSILFVFITNLIIYTNSGLIFPFREIT</sequence>
<gene>
    <name evidence="2" type="ORF">SHM_04760</name>
</gene>
<dbReference type="EMBL" id="AP026933">
    <property type="protein sequence ID" value="BDT02830.1"/>
    <property type="molecule type" value="Genomic_DNA"/>
</dbReference>
<accession>A0ABM8BSL9</accession>